<reference evidence="2 3" key="1">
    <citation type="submission" date="2019-02" db="EMBL/GenBank/DDBJ databases">
        <title>Deep-cultivation of Planctomycetes and their phenomic and genomic characterization uncovers novel biology.</title>
        <authorList>
            <person name="Wiegand S."/>
            <person name="Jogler M."/>
            <person name="Boedeker C."/>
            <person name="Pinto D."/>
            <person name="Vollmers J."/>
            <person name="Rivas-Marin E."/>
            <person name="Kohn T."/>
            <person name="Peeters S.H."/>
            <person name="Heuer A."/>
            <person name="Rast P."/>
            <person name="Oberbeckmann S."/>
            <person name="Bunk B."/>
            <person name="Jeske O."/>
            <person name="Meyerdierks A."/>
            <person name="Storesund J.E."/>
            <person name="Kallscheuer N."/>
            <person name="Luecker S."/>
            <person name="Lage O.M."/>
            <person name="Pohl T."/>
            <person name="Merkel B.J."/>
            <person name="Hornburger P."/>
            <person name="Mueller R.-W."/>
            <person name="Bruemmer F."/>
            <person name="Labrenz M."/>
            <person name="Spormann A.M."/>
            <person name="Op den Camp H."/>
            <person name="Overmann J."/>
            <person name="Amann R."/>
            <person name="Jetten M.S.M."/>
            <person name="Mascher T."/>
            <person name="Medema M.H."/>
            <person name="Devos D.P."/>
            <person name="Kaster A.-K."/>
            <person name="Ovreas L."/>
            <person name="Rohde M."/>
            <person name="Galperin M.Y."/>
            <person name="Jogler C."/>
        </authorList>
    </citation>
    <scope>NUCLEOTIDE SEQUENCE [LARGE SCALE GENOMIC DNA]</scope>
    <source>
        <strain evidence="2 3">Pla110</strain>
    </source>
</reference>
<dbReference type="KEGG" id="plon:Pla110_26290"/>
<sequence length="84" mass="9150">MNEQIVMGGGLILVSLWGLYNVDYLRTRSRFGQRIIDGLGEQTGTRMLLGVMLIGIVFGALLATSVIQPIRWEPSSNPEAVGSD</sequence>
<keyword evidence="3" id="KW-1185">Reference proteome</keyword>
<keyword evidence="1" id="KW-0472">Membrane</keyword>
<protein>
    <submittedName>
        <fullName evidence="2">Uncharacterized protein</fullName>
    </submittedName>
</protein>
<name>A0A518CNV1_9PLAN</name>
<dbReference type="EMBL" id="CP036281">
    <property type="protein sequence ID" value="QDU80893.1"/>
    <property type="molecule type" value="Genomic_DNA"/>
</dbReference>
<organism evidence="2 3">
    <name type="scientific">Polystyrenella longa</name>
    <dbReference type="NCBI Taxonomy" id="2528007"/>
    <lineage>
        <taxon>Bacteria</taxon>
        <taxon>Pseudomonadati</taxon>
        <taxon>Planctomycetota</taxon>
        <taxon>Planctomycetia</taxon>
        <taxon>Planctomycetales</taxon>
        <taxon>Planctomycetaceae</taxon>
        <taxon>Polystyrenella</taxon>
    </lineage>
</organism>
<feature type="transmembrane region" description="Helical" evidence="1">
    <location>
        <begin position="6"/>
        <end position="26"/>
    </location>
</feature>
<evidence type="ECO:0000313" key="3">
    <source>
        <dbReference type="Proteomes" id="UP000317178"/>
    </source>
</evidence>
<feature type="transmembrane region" description="Helical" evidence="1">
    <location>
        <begin position="47"/>
        <end position="67"/>
    </location>
</feature>
<accession>A0A518CNV1</accession>
<keyword evidence="1" id="KW-0812">Transmembrane</keyword>
<evidence type="ECO:0000256" key="1">
    <source>
        <dbReference type="SAM" id="Phobius"/>
    </source>
</evidence>
<dbReference type="RefSeq" id="WP_144996123.1">
    <property type="nucleotide sequence ID" value="NZ_CP036281.1"/>
</dbReference>
<proteinExistence type="predicted"/>
<evidence type="ECO:0000313" key="2">
    <source>
        <dbReference type="EMBL" id="QDU80893.1"/>
    </source>
</evidence>
<keyword evidence="1" id="KW-1133">Transmembrane helix</keyword>
<gene>
    <name evidence="2" type="ORF">Pla110_26290</name>
</gene>
<dbReference type="Proteomes" id="UP000317178">
    <property type="component" value="Chromosome"/>
</dbReference>
<dbReference type="AlphaFoldDB" id="A0A518CNV1"/>